<evidence type="ECO:0000259" key="1">
    <source>
        <dbReference type="Pfam" id="PF06974"/>
    </source>
</evidence>
<dbReference type="GO" id="GO:0008374">
    <property type="term" value="F:O-acyltransferase activity"/>
    <property type="evidence" value="ECO:0007669"/>
    <property type="project" value="InterPro"/>
</dbReference>
<dbReference type="EMBL" id="JANJYJ010000007">
    <property type="protein sequence ID" value="KAK3200740.1"/>
    <property type="molecule type" value="Genomic_DNA"/>
</dbReference>
<dbReference type="GO" id="GO:0005886">
    <property type="term" value="C:plasma membrane"/>
    <property type="evidence" value="ECO:0007669"/>
    <property type="project" value="TreeGrafter"/>
</dbReference>
<dbReference type="GO" id="GO:0019432">
    <property type="term" value="P:triglyceride biosynthetic process"/>
    <property type="evidence" value="ECO:0007669"/>
    <property type="project" value="TreeGrafter"/>
</dbReference>
<name>A0AAE0E1C0_9ROSI</name>
<keyword evidence="3" id="KW-1185">Reference proteome</keyword>
<organism evidence="2 3">
    <name type="scientific">Dipteronia sinensis</name>
    <dbReference type="NCBI Taxonomy" id="43782"/>
    <lineage>
        <taxon>Eukaryota</taxon>
        <taxon>Viridiplantae</taxon>
        <taxon>Streptophyta</taxon>
        <taxon>Embryophyta</taxon>
        <taxon>Tracheophyta</taxon>
        <taxon>Spermatophyta</taxon>
        <taxon>Magnoliopsida</taxon>
        <taxon>eudicotyledons</taxon>
        <taxon>Gunneridae</taxon>
        <taxon>Pentapetalae</taxon>
        <taxon>rosids</taxon>
        <taxon>malvids</taxon>
        <taxon>Sapindales</taxon>
        <taxon>Sapindaceae</taxon>
        <taxon>Hippocastanoideae</taxon>
        <taxon>Acereae</taxon>
        <taxon>Dipteronia</taxon>
    </lineage>
</organism>
<evidence type="ECO:0000313" key="3">
    <source>
        <dbReference type="Proteomes" id="UP001281410"/>
    </source>
</evidence>
<dbReference type="PANTHER" id="PTHR31650">
    <property type="entry name" value="O-ACYLTRANSFERASE (WSD1-LIKE) FAMILY PROTEIN"/>
    <property type="match status" value="1"/>
</dbReference>
<accession>A0AAE0E1C0</accession>
<feature type="domain" description="O-acyltransferase WSD1 C-terminal" evidence="1">
    <location>
        <begin position="92"/>
        <end position="163"/>
    </location>
</feature>
<comment type="caution">
    <text evidence="2">The sequence shown here is derived from an EMBL/GenBank/DDBJ whole genome shotgun (WGS) entry which is preliminary data.</text>
</comment>
<reference evidence="2" key="1">
    <citation type="journal article" date="2023" name="Plant J.">
        <title>Genome sequences and population genomics provide insights into the demographic history, inbreeding, and mutation load of two 'living fossil' tree species of Dipteronia.</title>
        <authorList>
            <person name="Feng Y."/>
            <person name="Comes H.P."/>
            <person name="Chen J."/>
            <person name="Zhu S."/>
            <person name="Lu R."/>
            <person name="Zhang X."/>
            <person name="Li P."/>
            <person name="Qiu J."/>
            <person name="Olsen K.M."/>
            <person name="Qiu Y."/>
        </authorList>
    </citation>
    <scope>NUCLEOTIDE SEQUENCE</scope>
    <source>
        <strain evidence="2">NBL</strain>
    </source>
</reference>
<gene>
    <name evidence="2" type="ORF">Dsin_024155</name>
</gene>
<dbReference type="InterPro" id="IPR045034">
    <property type="entry name" value="O-acyltransferase_WSD1-like"/>
</dbReference>
<evidence type="ECO:0000313" key="2">
    <source>
        <dbReference type="EMBL" id="KAK3200740.1"/>
    </source>
</evidence>
<dbReference type="Proteomes" id="UP001281410">
    <property type="component" value="Unassembled WGS sequence"/>
</dbReference>
<sequence length="167" mass="18356">MVAVDSTIPSTWTNCGEGKRTSFIPSKYVVEKLNIGLSNSRICKRIAEKCFLGKDKIDKGSSEKYNNLPKNIRLTACSAVNLRPSAGIQNVTLPSHVTLYFSNVPGPREEVSYYGHPVAFIAPGCYGHPSGLVIHVATYVNKMSFVLSIDESIVPDPHQLCDDRIEN</sequence>
<proteinExistence type="predicted"/>
<protein>
    <recommendedName>
        <fullName evidence="1">O-acyltransferase WSD1 C-terminal domain-containing protein</fullName>
    </recommendedName>
</protein>
<dbReference type="AlphaFoldDB" id="A0AAE0E1C0"/>
<dbReference type="InterPro" id="IPR009721">
    <property type="entry name" value="O-acyltransferase_WSD1_C"/>
</dbReference>
<dbReference type="PANTHER" id="PTHR31650:SF38">
    <property type="entry name" value="O-ACYLTRANSFERASE WSD1-LIKE"/>
    <property type="match status" value="1"/>
</dbReference>
<dbReference type="Pfam" id="PF06974">
    <property type="entry name" value="WS_DGAT_C"/>
    <property type="match status" value="1"/>
</dbReference>